<dbReference type="Proteomes" id="UP000595662">
    <property type="component" value="Chromosome 2"/>
</dbReference>
<accession>A0A7T7BJN4</accession>
<feature type="compositionally biased region" description="Basic and acidic residues" evidence="1">
    <location>
        <begin position="1"/>
        <end position="16"/>
    </location>
</feature>
<gene>
    <name evidence="2" type="ORF">Pdw03_6163</name>
</gene>
<evidence type="ECO:0000256" key="1">
    <source>
        <dbReference type="SAM" id="MobiDB-lite"/>
    </source>
</evidence>
<feature type="region of interest" description="Disordered" evidence="1">
    <location>
        <begin position="1"/>
        <end position="39"/>
    </location>
</feature>
<reference evidence="2 3" key="1">
    <citation type="submission" date="2020-08" db="EMBL/GenBank/DDBJ databases">
        <title>The completed genome sequence of the pathogenic ascomycete fungus Penicillium digitatum.</title>
        <authorList>
            <person name="Wang M."/>
        </authorList>
    </citation>
    <scope>NUCLEOTIDE SEQUENCE [LARGE SCALE GENOMIC DNA]</scope>
    <source>
        <strain evidence="2 3">PdW03</strain>
    </source>
</reference>
<evidence type="ECO:0000313" key="3">
    <source>
        <dbReference type="Proteomes" id="UP000595662"/>
    </source>
</evidence>
<dbReference type="RefSeq" id="XP_065956354.1">
    <property type="nucleotide sequence ID" value="XM_066101271.1"/>
</dbReference>
<sequence length="102" mass="11175">MEIDKRAPIDDTKDVHVGTTKGLDEDLPPTPSQPKPHNNIIQLPSIMCTRTHGPVKYNCGHIVEHSTVVPCDKNCGVTKDAQLGMTTKRNQACPNCTANKEK</sequence>
<organism evidence="2 3">
    <name type="scientific">Penicillium digitatum</name>
    <name type="common">Green mold</name>
    <dbReference type="NCBI Taxonomy" id="36651"/>
    <lineage>
        <taxon>Eukaryota</taxon>
        <taxon>Fungi</taxon>
        <taxon>Dikarya</taxon>
        <taxon>Ascomycota</taxon>
        <taxon>Pezizomycotina</taxon>
        <taxon>Eurotiomycetes</taxon>
        <taxon>Eurotiomycetidae</taxon>
        <taxon>Eurotiales</taxon>
        <taxon>Aspergillaceae</taxon>
        <taxon>Penicillium</taxon>
    </lineage>
</organism>
<dbReference type="GeneID" id="90952823"/>
<protein>
    <submittedName>
        <fullName evidence="2">Uncharacterized protein</fullName>
    </submittedName>
</protein>
<evidence type="ECO:0000313" key="2">
    <source>
        <dbReference type="EMBL" id="QQK42262.1"/>
    </source>
</evidence>
<dbReference type="AlphaFoldDB" id="A0A7T7BJN4"/>
<dbReference type="EMBL" id="CP060775">
    <property type="protein sequence ID" value="QQK42262.1"/>
    <property type="molecule type" value="Genomic_DNA"/>
</dbReference>
<proteinExistence type="predicted"/>
<name>A0A7T7BJN4_PENDI</name>